<dbReference type="EMBL" id="LIZY01000035">
    <property type="protein sequence ID" value="KPJ64240.1"/>
    <property type="molecule type" value="Genomic_DNA"/>
</dbReference>
<evidence type="ECO:0000313" key="1">
    <source>
        <dbReference type="EMBL" id="KPJ64240.1"/>
    </source>
</evidence>
<evidence type="ECO:0008006" key="3">
    <source>
        <dbReference type="Google" id="ProtNLM"/>
    </source>
</evidence>
<comment type="caution">
    <text evidence="1">The sequence shown here is derived from an EMBL/GenBank/DDBJ whole genome shotgun (WGS) entry which is preliminary data.</text>
</comment>
<sequence length="347" mass="39361">MLRQEADQPPGDQPRRTAKSLYSLGFIDSLQYCLRRKGERLPKAQVMGLAGEAFRFFFSRNHPSRGVMVFSFNPLRAVCSALGYNCTLEWQEDPRQAIGLLREHLNGQGYPLLRTHKDWVVVRRENAGEGFQIRRSRGRGERWSEDQLVARWHPEAGFLELGLVGHYLFTVGEREHEPPARDAALGSLRRAVRLLTRARRVDGCAAGVRAYDELVELLSRKRRAGEEGAVQDFQKYASWNRAALPALQGSRAAASRYLELIEPDMCEEAQEPIRSAAERFRKIAQAWEGIALLPADTRPDPPTIRRFLGERRGLARSLKAARVWEDDCSEKLAAAVEIEERLGAEDK</sequence>
<evidence type="ECO:0000313" key="2">
    <source>
        <dbReference type="Proteomes" id="UP000052020"/>
    </source>
</evidence>
<protein>
    <recommendedName>
        <fullName evidence="3">DUF4872 domain-containing protein</fullName>
    </recommendedName>
</protein>
<name>A0A0S7XP17_9BACT</name>
<reference evidence="1 2" key="1">
    <citation type="journal article" date="2015" name="Microbiome">
        <title>Genomic resolution of linkages in carbon, nitrogen, and sulfur cycling among widespread estuary sediment bacteria.</title>
        <authorList>
            <person name="Baker B.J."/>
            <person name="Lazar C.S."/>
            <person name="Teske A.P."/>
            <person name="Dick G.J."/>
        </authorList>
    </citation>
    <scope>NUCLEOTIDE SEQUENCE [LARGE SCALE GENOMIC DNA]</scope>
    <source>
        <strain evidence="1">DG_56</strain>
    </source>
</reference>
<gene>
    <name evidence="1" type="ORF">AMK68_02060</name>
</gene>
<organism evidence="1 2">
    <name type="scientific">candidate division KD3-62 bacterium DG_56</name>
    <dbReference type="NCBI Taxonomy" id="1704032"/>
    <lineage>
        <taxon>Bacteria</taxon>
        <taxon>candidate division KD3-62</taxon>
    </lineage>
</organism>
<dbReference type="AlphaFoldDB" id="A0A0S7XP17"/>
<proteinExistence type="predicted"/>
<accession>A0A0S7XP17</accession>
<dbReference type="Proteomes" id="UP000052020">
    <property type="component" value="Unassembled WGS sequence"/>
</dbReference>